<dbReference type="OrthoDB" id="4204700at2759"/>
<dbReference type="AlphaFoldDB" id="A0A1V6PHA3"/>
<gene>
    <name evidence="2" type="ORF">PENDEC_c004G01140</name>
</gene>
<comment type="caution">
    <text evidence="2">The sequence shown here is derived from an EMBL/GenBank/DDBJ whole genome shotgun (WGS) entry which is preliminary data.</text>
</comment>
<evidence type="ECO:0000313" key="3">
    <source>
        <dbReference type="Proteomes" id="UP000191522"/>
    </source>
</evidence>
<accession>A0A1V6PHA3</accession>
<dbReference type="OMA" id="ERVENHY"/>
<dbReference type="STRING" id="69771.A0A1V6PHA3"/>
<sequence length="419" mass="47354">MVLDDASPQAGPLPNNNASSSKPAGPPMSPNPVFAKYFPLKIKPELVIKPDLFTLYFGFFGVNKWRRNVADTLADRVETQWLITNRSPTQDEMDVYTTAASRALYYKTIGAPCAAYLSTGWIAYKTIKDHSWMKGKTPAEWLALARTNWKADSYNFMRSAGRSAFNVFFWTCLGGTISSFAGSLSEVKTLLQDPRAQQYMEGMKTADKDELRRRKMYAAVDRARRIKSGERTINARIEEDLRHGSGYDRDQYNYDNAASNDVQSESDMAYSTSQYDQQNYPAEASRPQVYGRPQGMSNQPASQPDNGSDFFDDDDASPTAREYRNTNIDGSSTGSAWDRVRHQNLSGSQQHSSPLSRMQPWGRPQNTLERDSAPANDQDRYNRERTRDKEQAHAEFNRMVEAEKVAYSDTSSQNRGWGS</sequence>
<feature type="region of interest" description="Disordered" evidence="1">
    <location>
        <begin position="1"/>
        <end position="26"/>
    </location>
</feature>
<feature type="compositionally biased region" description="Polar residues" evidence="1">
    <location>
        <begin position="408"/>
        <end position="419"/>
    </location>
</feature>
<feature type="compositionally biased region" description="Polar residues" evidence="1">
    <location>
        <begin position="295"/>
        <end position="306"/>
    </location>
</feature>
<dbReference type="Proteomes" id="UP000191522">
    <property type="component" value="Unassembled WGS sequence"/>
</dbReference>
<feature type="region of interest" description="Disordered" evidence="1">
    <location>
        <begin position="259"/>
        <end position="419"/>
    </location>
</feature>
<dbReference type="EMBL" id="MDYL01000004">
    <property type="protein sequence ID" value="OQD76440.1"/>
    <property type="molecule type" value="Genomic_DNA"/>
</dbReference>
<feature type="compositionally biased region" description="Polar residues" evidence="1">
    <location>
        <begin position="343"/>
        <end position="356"/>
    </location>
</feature>
<protein>
    <submittedName>
        <fullName evidence="2">Uncharacterized protein</fullName>
    </submittedName>
</protein>
<feature type="compositionally biased region" description="Polar residues" evidence="1">
    <location>
        <begin position="259"/>
        <end position="280"/>
    </location>
</feature>
<evidence type="ECO:0000256" key="1">
    <source>
        <dbReference type="SAM" id="MobiDB-lite"/>
    </source>
</evidence>
<proteinExistence type="predicted"/>
<organism evidence="2 3">
    <name type="scientific">Penicillium decumbens</name>
    <dbReference type="NCBI Taxonomy" id="69771"/>
    <lineage>
        <taxon>Eukaryota</taxon>
        <taxon>Fungi</taxon>
        <taxon>Dikarya</taxon>
        <taxon>Ascomycota</taxon>
        <taxon>Pezizomycotina</taxon>
        <taxon>Eurotiomycetes</taxon>
        <taxon>Eurotiomycetidae</taxon>
        <taxon>Eurotiales</taxon>
        <taxon>Aspergillaceae</taxon>
        <taxon>Penicillium</taxon>
    </lineage>
</organism>
<keyword evidence="3" id="KW-1185">Reference proteome</keyword>
<feature type="compositionally biased region" description="Polar residues" evidence="1">
    <location>
        <begin position="325"/>
        <end position="335"/>
    </location>
</feature>
<feature type="compositionally biased region" description="Basic and acidic residues" evidence="1">
    <location>
        <begin position="368"/>
        <end position="406"/>
    </location>
</feature>
<evidence type="ECO:0000313" key="2">
    <source>
        <dbReference type="EMBL" id="OQD76440.1"/>
    </source>
</evidence>
<name>A0A1V6PHA3_PENDC</name>
<reference evidence="3" key="1">
    <citation type="journal article" date="2017" name="Nat. Microbiol.">
        <title>Global analysis of biosynthetic gene clusters reveals vast potential of secondary metabolite production in Penicillium species.</title>
        <authorList>
            <person name="Nielsen J.C."/>
            <person name="Grijseels S."/>
            <person name="Prigent S."/>
            <person name="Ji B."/>
            <person name="Dainat J."/>
            <person name="Nielsen K.F."/>
            <person name="Frisvad J.C."/>
            <person name="Workman M."/>
            <person name="Nielsen J."/>
        </authorList>
    </citation>
    <scope>NUCLEOTIDE SEQUENCE [LARGE SCALE GENOMIC DNA]</scope>
    <source>
        <strain evidence="3">IBT 11843</strain>
    </source>
</reference>